<feature type="transmembrane region" description="Helical" evidence="1">
    <location>
        <begin position="43"/>
        <end position="65"/>
    </location>
</feature>
<dbReference type="STRING" id="315423.SAMN04488020_10358"/>
<accession>A0A1Y5S4P8</accession>
<dbReference type="Proteomes" id="UP000193870">
    <property type="component" value="Unassembled WGS sequence"/>
</dbReference>
<protein>
    <submittedName>
        <fullName evidence="2">Uncharacterized protein</fullName>
    </submittedName>
</protein>
<dbReference type="Pfam" id="PF00115">
    <property type="entry name" value="COX1"/>
    <property type="match status" value="1"/>
</dbReference>
<dbReference type="EMBL" id="FWFV01000003">
    <property type="protein sequence ID" value="SLN32601.1"/>
    <property type="molecule type" value="Genomic_DNA"/>
</dbReference>
<dbReference type="InterPro" id="IPR036927">
    <property type="entry name" value="Cyt_c_oxase-like_su1_sf"/>
</dbReference>
<keyword evidence="1" id="KW-1133">Transmembrane helix</keyword>
<feature type="transmembrane region" description="Helical" evidence="1">
    <location>
        <begin position="86"/>
        <end position="106"/>
    </location>
</feature>
<keyword evidence="3" id="KW-1185">Reference proteome</keyword>
<dbReference type="GO" id="GO:0006119">
    <property type="term" value="P:oxidative phosphorylation"/>
    <property type="evidence" value="ECO:0007669"/>
    <property type="project" value="UniProtKB-UniPathway"/>
</dbReference>
<name>A0A1Y5S4P8_9RHOB</name>
<evidence type="ECO:0000313" key="2">
    <source>
        <dbReference type="EMBL" id="SLN32601.1"/>
    </source>
</evidence>
<dbReference type="GO" id="GO:0016020">
    <property type="term" value="C:membrane"/>
    <property type="evidence" value="ECO:0007669"/>
    <property type="project" value="InterPro"/>
</dbReference>
<dbReference type="Gene3D" id="1.20.210.10">
    <property type="entry name" value="Cytochrome c oxidase-like, subunit I domain"/>
    <property type="match status" value="1"/>
</dbReference>
<dbReference type="SUPFAM" id="SSF81442">
    <property type="entry name" value="Cytochrome c oxidase subunit I-like"/>
    <property type="match status" value="1"/>
</dbReference>
<dbReference type="UniPathway" id="UPA00705"/>
<dbReference type="AlphaFoldDB" id="A0A1Y5S4P8"/>
<dbReference type="GO" id="GO:0004129">
    <property type="term" value="F:cytochrome-c oxidase activity"/>
    <property type="evidence" value="ECO:0007669"/>
    <property type="project" value="InterPro"/>
</dbReference>
<keyword evidence="1" id="KW-0812">Transmembrane</keyword>
<keyword evidence="1" id="KW-0472">Membrane</keyword>
<organism evidence="2 3">
    <name type="scientific">Palleronia marisminoris</name>
    <dbReference type="NCBI Taxonomy" id="315423"/>
    <lineage>
        <taxon>Bacteria</taxon>
        <taxon>Pseudomonadati</taxon>
        <taxon>Pseudomonadota</taxon>
        <taxon>Alphaproteobacteria</taxon>
        <taxon>Rhodobacterales</taxon>
        <taxon>Roseobacteraceae</taxon>
        <taxon>Palleronia</taxon>
    </lineage>
</organism>
<evidence type="ECO:0000313" key="3">
    <source>
        <dbReference type="Proteomes" id="UP000193870"/>
    </source>
</evidence>
<dbReference type="GO" id="GO:0020037">
    <property type="term" value="F:heme binding"/>
    <property type="evidence" value="ECO:0007669"/>
    <property type="project" value="InterPro"/>
</dbReference>
<dbReference type="InterPro" id="IPR000883">
    <property type="entry name" value="Cyt_C_Oxase_1"/>
</dbReference>
<gene>
    <name evidence="2" type="ORF">PAM7066_01338</name>
</gene>
<proteinExistence type="predicted"/>
<reference evidence="2 3" key="1">
    <citation type="submission" date="2017-03" db="EMBL/GenBank/DDBJ databases">
        <authorList>
            <person name="Afonso C.L."/>
            <person name="Miller P.J."/>
            <person name="Scott M.A."/>
            <person name="Spackman E."/>
            <person name="Goraichik I."/>
            <person name="Dimitrov K.M."/>
            <person name="Suarez D.L."/>
            <person name="Swayne D.E."/>
        </authorList>
    </citation>
    <scope>NUCLEOTIDE SEQUENCE [LARGE SCALE GENOMIC DNA]</scope>
    <source>
        <strain evidence="2 3">CECT 7066</strain>
    </source>
</reference>
<evidence type="ECO:0000256" key="1">
    <source>
        <dbReference type="SAM" id="Phobius"/>
    </source>
</evidence>
<sequence length="120" mass="13430">MHGFLVLGFCALLFFPVLSKLDEPEPSPDIYDEYYDDPIKVGIILAMVWTLVRMLFGLWVAYPLAWPDPTFDAPWASFGRLRPAHTPGVIFGFGGTALIATSFHVMQHTGRARLAGQFRS</sequence>